<dbReference type="EMBL" id="JAROCA020000002">
    <property type="protein sequence ID" value="MDY0406652.1"/>
    <property type="molecule type" value="Genomic_DNA"/>
</dbReference>
<accession>A0ABU5CEB3</accession>
<protein>
    <recommendedName>
        <fullName evidence="12">Transposase</fullName>
    </recommendedName>
</protein>
<dbReference type="EMBL" id="JAROCA020000001">
    <property type="protein sequence ID" value="MDY0404653.1"/>
    <property type="molecule type" value="Genomic_DNA"/>
</dbReference>
<evidence type="ECO:0000313" key="10">
    <source>
        <dbReference type="EMBL" id="MDY0407226.1"/>
    </source>
</evidence>
<dbReference type="EMBL" id="JAROCA020000002">
    <property type="protein sequence ID" value="MDY0406594.1"/>
    <property type="molecule type" value="Genomic_DNA"/>
</dbReference>
<evidence type="ECO:0000313" key="1">
    <source>
        <dbReference type="EMBL" id="MDY0404159.1"/>
    </source>
</evidence>
<dbReference type="Proteomes" id="UP001228376">
    <property type="component" value="Unassembled WGS sequence"/>
</dbReference>
<evidence type="ECO:0008006" key="12">
    <source>
        <dbReference type="Google" id="ProtNLM"/>
    </source>
</evidence>
<evidence type="ECO:0000313" key="8">
    <source>
        <dbReference type="EMBL" id="MDY0406680.1"/>
    </source>
</evidence>
<sequence length="45" mass="5167">MESRAKRSEGKAFTLDGMEAMAIILVGQKKKLTKEKQRNFKKKLV</sequence>
<dbReference type="EMBL" id="JAROCA020000002">
    <property type="protein sequence ID" value="MDY0406697.1"/>
    <property type="molecule type" value="Genomic_DNA"/>
</dbReference>
<evidence type="ECO:0000313" key="7">
    <source>
        <dbReference type="EMBL" id="MDY0406673.1"/>
    </source>
</evidence>
<dbReference type="EMBL" id="JAROCA020000002">
    <property type="protein sequence ID" value="MDY0406680.1"/>
    <property type="molecule type" value="Genomic_DNA"/>
</dbReference>
<keyword evidence="11" id="KW-1185">Reference proteome</keyword>
<name>A0ABU5CEB3_9BACI</name>
<reference evidence="1 11" key="1">
    <citation type="submission" date="2023-10" db="EMBL/GenBank/DDBJ databases">
        <title>179-bfca-hs.</title>
        <authorList>
            <person name="Miliotis G."/>
            <person name="Sengupta P."/>
            <person name="Hameed A."/>
            <person name="Chuvochina M."/>
            <person name="Mcdonagh F."/>
            <person name="Simpson A.C."/>
            <person name="Singh N.K."/>
            <person name="Rekha P.D."/>
            <person name="Raman K."/>
            <person name="Hugenholtz P."/>
            <person name="Venkateswaran K."/>
        </authorList>
    </citation>
    <scope>NUCLEOTIDE SEQUENCE [LARGE SCALE GENOMIC DNA]</scope>
    <source>
        <strain evidence="1 11">179-BFC-A-HS</strain>
    </source>
</reference>
<organism evidence="1 11">
    <name type="scientific">Tigheibacillus jepli</name>
    <dbReference type="NCBI Taxonomy" id="3035914"/>
    <lineage>
        <taxon>Bacteria</taxon>
        <taxon>Bacillati</taxon>
        <taxon>Bacillota</taxon>
        <taxon>Bacilli</taxon>
        <taxon>Bacillales</taxon>
        <taxon>Bacillaceae</taxon>
        <taxon>Tigheibacillus</taxon>
    </lineage>
</organism>
<evidence type="ECO:0000313" key="3">
    <source>
        <dbReference type="EMBL" id="MDY0405026.1"/>
    </source>
</evidence>
<dbReference type="EMBL" id="JAROCA020000003">
    <property type="protein sequence ID" value="MDY0407226.1"/>
    <property type="molecule type" value="Genomic_DNA"/>
</dbReference>
<evidence type="ECO:0000313" key="6">
    <source>
        <dbReference type="EMBL" id="MDY0406652.1"/>
    </source>
</evidence>
<evidence type="ECO:0000313" key="2">
    <source>
        <dbReference type="EMBL" id="MDY0404653.1"/>
    </source>
</evidence>
<dbReference type="EMBL" id="JAROCA020000001">
    <property type="protein sequence ID" value="MDY0404159.1"/>
    <property type="molecule type" value="Genomic_DNA"/>
</dbReference>
<dbReference type="RefSeq" id="WP_320384130.1">
    <property type="nucleotide sequence ID" value="NZ_JAROCA020000001.1"/>
</dbReference>
<evidence type="ECO:0000313" key="4">
    <source>
        <dbReference type="EMBL" id="MDY0406588.1"/>
    </source>
</evidence>
<dbReference type="EMBL" id="JAROCA020000002">
    <property type="protein sequence ID" value="MDY0406588.1"/>
    <property type="molecule type" value="Genomic_DNA"/>
</dbReference>
<gene>
    <name evidence="1" type="ORF">P5G51_000935</name>
    <name evidence="2" type="ORF">P5G51_003865</name>
    <name evidence="3" type="ORF">P5G51_006095</name>
    <name evidence="4" type="ORF">P5G51_015555</name>
    <name evidence="5" type="ORF">P5G51_015585</name>
    <name evidence="6" type="ORF">P5G51_015940</name>
    <name evidence="7" type="ORF">P5G51_016055</name>
    <name evidence="8" type="ORF">P5G51_016095</name>
    <name evidence="9" type="ORF">P5G51_016200</name>
    <name evidence="10" type="ORF">P5G51_019500</name>
</gene>
<evidence type="ECO:0000313" key="11">
    <source>
        <dbReference type="Proteomes" id="UP001228376"/>
    </source>
</evidence>
<proteinExistence type="predicted"/>
<dbReference type="EMBL" id="JAROCA020000001">
    <property type="protein sequence ID" value="MDY0405026.1"/>
    <property type="molecule type" value="Genomic_DNA"/>
</dbReference>
<comment type="caution">
    <text evidence="1">The sequence shown here is derived from an EMBL/GenBank/DDBJ whole genome shotgun (WGS) entry which is preliminary data.</text>
</comment>
<evidence type="ECO:0000313" key="5">
    <source>
        <dbReference type="EMBL" id="MDY0406594.1"/>
    </source>
</evidence>
<dbReference type="EMBL" id="JAROCA020000002">
    <property type="protein sequence ID" value="MDY0406673.1"/>
    <property type="molecule type" value="Genomic_DNA"/>
</dbReference>
<evidence type="ECO:0000313" key="9">
    <source>
        <dbReference type="EMBL" id="MDY0406697.1"/>
    </source>
</evidence>